<gene>
    <name evidence="2" type="ORF">AVEN_68950_1</name>
</gene>
<reference evidence="2 3" key="1">
    <citation type="journal article" date="2019" name="Sci. Rep.">
        <title>Orb-weaving spider Araneus ventricosus genome elucidates the spidroin gene catalogue.</title>
        <authorList>
            <person name="Kono N."/>
            <person name="Nakamura H."/>
            <person name="Ohtoshi R."/>
            <person name="Moran D.A.P."/>
            <person name="Shinohara A."/>
            <person name="Yoshida Y."/>
            <person name="Fujiwara M."/>
            <person name="Mori M."/>
            <person name="Tomita M."/>
            <person name="Arakawa K."/>
        </authorList>
    </citation>
    <scope>NUCLEOTIDE SEQUENCE [LARGE SCALE GENOMIC DNA]</scope>
</reference>
<comment type="caution">
    <text evidence="2">The sequence shown here is derived from an EMBL/GenBank/DDBJ whole genome shotgun (WGS) entry which is preliminary data.</text>
</comment>
<dbReference type="EMBL" id="BGPR01001956">
    <property type="protein sequence ID" value="GBM65029.1"/>
    <property type="molecule type" value="Genomic_DNA"/>
</dbReference>
<protein>
    <submittedName>
        <fullName evidence="2">Uncharacterized protein</fullName>
    </submittedName>
</protein>
<evidence type="ECO:0000313" key="2">
    <source>
        <dbReference type="EMBL" id="GBM65029.1"/>
    </source>
</evidence>
<name>A0A4Y2HIE5_ARAVE</name>
<evidence type="ECO:0000313" key="3">
    <source>
        <dbReference type="Proteomes" id="UP000499080"/>
    </source>
</evidence>
<keyword evidence="3" id="KW-1185">Reference proteome</keyword>
<dbReference type="OrthoDB" id="6777171at2759"/>
<proteinExistence type="predicted"/>
<evidence type="ECO:0000256" key="1">
    <source>
        <dbReference type="SAM" id="MobiDB-lite"/>
    </source>
</evidence>
<sequence length="117" mass="13234">MKQHLVSHLMLKVYLKNQQYESKVEEENGLGKKTGNKAIKLLDWEKYFLKAMEGDSNPTIGGIGGAIQIGIYEDESIQQRRSEPTAQRRGSKASPEQSCSRVTDIEPPKTCCHQKRN</sequence>
<accession>A0A4Y2HIE5</accession>
<dbReference type="AlphaFoldDB" id="A0A4Y2HIE5"/>
<organism evidence="2 3">
    <name type="scientific">Araneus ventricosus</name>
    <name type="common">Orbweaver spider</name>
    <name type="synonym">Epeira ventricosa</name>
    <dbReference type="NCBI Taxonomy" id="182803"/>
    <lineage>
        <taxon>Eukaryota</taxon>
        <taxon>Metazoa</taxon>
        <taxon>Ecdysozoa</taxon>
        <taxon>Arthropoda</taxon>
        <taxon>Chelicerata</taxon>
        <taxon>Arachnida</taxon>
        <taxon>Araneae</taxon>
        <taxon>Araneomorphae</taxon>
        <taxon>Entelegynae</taxon>
        <taxon>Araneoidea</taxon>
        <taxon>Araneidae</taxon>
        <taxon>Araneus</taxon>
    </lineage>
</organism>
<dbReference type="Proteomes" id="UP000499080">
    <property type="component" value="Unassembled WGS sequence"/>
</dbReference>
<feature type="region of interest" description="Disordered" evidence="1">
    <location>
        <begin position="74"/>
        <end position="117"/>
    </location>
</feature>